<proteinExistence type="predicted"/>
<organism evidence="1 2">
    <name type="scientific">Rhodofomes roseus</name>
    <dbReference type="NCBI Taxonomy" id="34475"/>
    <lineage>
        <taxon>Eukaryota</taxon>
        <taxon>Fungi</taxon>
        <taxon>Dikarya</taxon>
        <taxon>Basidiomycota</taxon>
        <taxon>Agaricomycotina</taxon>
        <taxon>Agaricomycetes</taxon>
        <taxon>Polyporales</taxon>
        <taxon>Rhodofomes</taxon>
    </lineage>
</organism>
<evidence type="ECO:0000313" key="2">
    <source>
        <dbReference type="Proteomes" id="UP000298390"/>
    </source>
</evidence>
<protein>
    <submittedName>
        <fullName evidence="1">Uncharacterized protein</fullName>
    </submittedName>
</protein>
<sequence length="441" mass="50513">MQTAAQEIYLEYSCQMSQAMYWYALLPMLDMFQTECNLVSIHKTFSMRLLDTDNIDALVAHFNTSMYQNLLHPHRVEVAISKEAFNFPANHDWHHPDKLPWVKLKPRELGVGEHTDAPQTHAVYTLIGQHWIEVSKKMLQLMMQMALMHMYHTPVIRHFLCSLTPILNALLPLYNDGSDPTKTRGFGRHYYDRCSLFAISSWRRVFVKGGGITLFAMMRMQWVMGVIGSKEDFYNIRDVEPICNKYDKARNATADWKTELAMYALTHDLDEADGVISAEVTRLADCLQREYMCGTQSPNYEIWTDKMPDTVDQFATDHLRDATSIGVCSAIEGRGHEQAYGFTVPGTRIGPVKVVFHLPDKITKYSTNGGPMPAPDEWAQHGPLAYVEWFAKLPACADPIHMMYSPSIPVPEDWNSNNILDKASRFLLNNWATKYGDQTLW</sequence>
<evidence type="ECO:0000313" key="1">
    <source>
        <dbReference type="EMBL" id="TFY57409.1"/>
    </source>
</evidence>
<gene>
    <name evidence="1" type="ORF">EVJ58_g7029</name>
</gene>
<comment type="caution">
    <text evidence="1">The sequence shown here is derived from an EMBL/GenBank/DDBJ whole genome shotgun (WGS) entry which is preliminary data.</text>
</comment>
<dbReference type="EMBL" id="SEKV01000430">
    <property type="protein sequence ID" value="TFY57409.1"/>
    <property type="molecule type" value="Genomic_DNA"/>
</dbReference>
<dbReference type="Proteomes" id="UP000298390">
    <property type="component" value="Unassembled WGS sequence"/>
</dbReference>
<reference evidence="1 2" key="1">
    <citation type="submission" date="2019-01" db="EMBL/GenBank/DDBJ databases">
        <title>Genome sequencing of the rare red list fungi Fomitopsis rosea.</title>
        <authorList>
            <person name="Buettner E."/>
            <person name="Kellner H."/>
        </authorList>
    </citation>
    <scope>NUCLEOTIDE SEQUENCE [LARGE SCALE GENOMIC DNA]</scope>
    <source>
        <strain evidence="1 2">DSM 105464</strain>
    </source>
</reference>
<accession>A0A4Y9Y993</accession>
<name>A0A4Y9Y993_9APHY</name>
<dbReference type="AlphaFoldDB" id="A0A4Y9Y993"/>